<keyword evidence="4" id="KW-0804">Transcription</keyword>
<evidence type="ECO:0000313" key="6">
    <source>
        <dbReference type="EMBL" id="CAG9621461.1"/>
    </source>
</evidence>
<dbReference type="InterPro" id="IPR027417">
    <property type="entry name" value="P-loop_NTPase"/>
</dbReference>
<gene>
    <name evidence="6" type="primary">norR_1</name>
    <name evidence="6" type="ORF">BACCIP111883_02234</name>
</gene>
<dbReference type="InterPro" id="IPR002197">
    <property type="entry name" value="HTH_Fis"/>
</dbReference>
<proteinExistence type="predicted"/>
<evidence type="ECO:0000256" key="4">
    <source>
        <dbReference type="ARBA" id="ARBA00023163"/>
    </source>
</evidence>
<dbReference type="InterPro" id="IPR002078">
    <property type="entry name" value="Sigma_54_int"/>
</dbReference>
<keyword evidence="1" id="KW-0547">Nucleotide-binding</keyword>
<evidence type="ECO:0000256" key="1">
    <source>
        <dbReference type="ARBA" id="ARBA00022741"/>
    </source>
</evidence>
<keyword evidence="2" id="KW-0067">ATP-binding</keyword>
<keyword evidence="3" id="KW-0805">Transcription regulation</keyword>
<feature type="domain" description="Sigma-54 factor interaction" evidence="5">
    <location>
        <begin position="412"/>
        <end position="483"/>
    </location>
</feature>
<dbReference type="PANTHER" id="PTHR32071">
    <property type="entry name" value="TRANSCRIPTIONAL REGULATORY PROTEIN"/>
    <property type="match status" value="1"/>
</dbReference>
<dbReference type="SUPFAM" id="SSF52540">
    <property type="entry name" value="P-loop containing nucleoside triphosphate hydrolases"/>
    <property type="match status" value="1"/>
</dbReference>
<dbReference type="SUPFAM" id="SSF46689">
    <property type="entry name" value="Homeodomain-like"/>
    <property type="match status" value="1"/>
</dbReference>
<dbReference type="Gene3D" id="3.40.50.2300">
    <property type="match status" value="1"/>
</dbReference>
<dbReference type="RefSeq" id="WP_230501352.1">
    <property type="nucleotide sequence ID" value="NZ_CAKJTJ010000010.1"/>
</dbReference>
<evidence type="ECO:0000313" key="7">
    <source>
        <dbReference type="Proteomes" id="UP000789833"/>
    </source>
</evidence>
<dbReference type="Proteomes" id="UP000789833">
    <property type="component" value="Unassembled WGS sequence"/>
</dbReference>
<dbReference type="Pfam" id="PF06506">
    <property type="entry name" value="PrpR_N"/>
    <property type="match status" value="1"/>
</dbReference>
<dbReference type="Pfam" id="PF02954">
    <property type="entry name" value="HTH_8"/>
    <property type="match status" value="1"/>
</dbReference>
<reference evidence="6 7" key="1">
    <citation type="submission" date="2021-10" db="EMBL/GenBank/DDBJ databases">
        <authorList>
            <person name="Criscuolo A."/>
        </authorList>
    </citation>
    <scope>NUCLEOTIDE SEQUENCE [LARGE SCALE GENOMIC DNA]</scope>
    <source>
        <strain evidence="7">CIP 111883</strain>
    </source>
</reference>
<keyword evidence="7" id="KW-1185">Reference proteome</keyword>
<name>A0ABN8ABB3_9BACI</name>
<organism evidence="6 7">
    <name type="scientific">Sutcliffiella rhizosphaerae</name>
    <dbReference type="NCBI Taxonomy" id="2880967"/>
    <lineage>
        <taxon>Bacteria</taxon>
        <taxon>Bacillati</taxon>
        <taxon>Bacillota</taxon>
        <taxon>Bacilli</taxon>
        <taxon>Bacillales</taxon>
        <taxon>Bacillaceae</taxon>
        <taxon>Sutcliffiella</taxon>
    </lineage>
</organism>
<evidence type="ECO:0000259" key="5">
    <source>
        <dbReference type="PROSITE" id="PS50045"/>
    </source>
</evidence>
<dbReference type="InterPro" id="IPR010524">
    <property type="entry name" value="Sig_transdc_resp-reg_PrpR_N"/>
</dbReference>
<dbReference type="Gene3D" id="3.40.50.300">
    <property type="entry name" value="P-loop containing nucleotide triphosphate hydrolases"/>
    <property type="match status" value="1"/>
</dbReference>
<comment type="caution">
    <text evidence="6">The sequence shown here is derived from an EMBL/GenBank/DDBJ whole genome shotgun (WGS) entry which is preliminary data.</text>
</comment>
<dbReference type="InterPro" id="IPR058031">
    <property type="entry name" value="AAA_lid_NorR"/>
</dbReference>
<dbReference type="InterPro" id="IPR009057">
    <property type="entry name" value="Homeodomain-like_sf"/>
</dbReference>
<evidence type="ECO:0000256" key="2">
    <source>
        <dbReference type="ARBA" id="ARBA00022840"/>
    </source>
</evidence>
<sequence>MLRIHIIAPYSAMVSVLNDCIPLFPNYEITYSVGDLQKGADIAIAKEQEGIDLFISRGGTAKLIKGVVSVPVIDIHLSGYDLTRSLTLASRINEKTAVVGFQNITTGASAIIQLLHLPINVYTIHSADEVAGLLINLKNKGYDHILGDVITINTSHKLGLKGMLLQSGKESVIRAIEEAIYLLNTLSKRSNVEMIIKKLFLDEYRNIMIFDEENSLIYKHLKDFKEPLKDSEWGLLHTSLSVQPTVEKHYVKNSDGIQVKGKIIDKTFKIYTLNKHTVTFDGQGLRIIKDVAKEPVASSSKQLSNRLNVLKTLFDQKEPILLTGDKGTGKYFLATQLHFDHSSNGLLIEVDANKFDYTNMNQLITLNPSTILLVNFNRDTNMKLLKKCIQICNEHGINFIAISNVFWEESDLHNIKLNHVHLPSLSDRKEDIVDLVNYFLADFHQKFGTKPVAISKEALHYLQDLYYDHNIHSLKQLLQKATLDEKDYVLQKETILAVTNENKLAINFPISGTLKEIEKAIIEQVLKEEKDNQTQAAKRLGINRATLWRKLKE</sequence>
<dbReference type="PRINTS" id="PR01590">
    <property type="entry name" value="HTHFIS"/>
</dbReference>
<dbReference type="EMBL" id="CAKJTJ010000010">
    <property type="protein sequence ID" value="CAG9621461.1"/>
    <property type="molecule type" value="Genomic_DNA"/>
</dbReference>
<evidence type="ECO:0000256" key="3">
    <source>
        <dbReference type="ARBA" id="ARBA00023015"/>
    </source>
</evidence>
<dbReference type="Gene3D" id="1.10.10.60">
    <property type="entry name" value="Homeodomain-like"/>
    <property type="match status" value="1"/>
</dbReference>
<dbReference type="SUPFAM" id="SSF159800">
    <property type="entry name" value="PrpR receptor domain-like"/>
    <property type="match status" value="1"/>
</dbReference>
<dbReference type="Gene3D" id="1.10.8.60">
    <property type="match status" value="1"/>
</dbReference>
<protein>
    <submittedName>
        <fullName evidence="6">Anaerobic nitric oxide reductase transcription regulator NorR</fullName>
    </submittedName>
</protein>
<accession>A0ABN8ABB3</accession>
<dbReference type="Gene3D" id="3.40.50.10660">
    <property type="entry name" value="PrpR receptor domain-like"/>
    <property type="match status" value="1"/>
</dbReference>
<dbReference type="Pfam" id="PF25601">
    <property type="entry name" value="AAA_lid_14"/>
    <property type="match status" value="1"/>
</dbReference>
<dbReference type="PROSITE" id="PS50045">
    <property type="entry name" value="SIGMA54_INTERACT_4"/>
    <property type="match status" value="1"/>
</dbReference>